<proteinExistence type="inferred from homology"/>
<dbReference type="PANTHER" id="PTHR12895:SF9">
    <property type="entry name" value="DYMECLIN"/>
    <property type="match status" value="1"/>
</dbReference>
<sequence length="727" mass="81679">MGAVSSTPRGDANPKDHGDYLLGVLVGNKSYDVDSNLWDRLLGLPLTLQWPESVVHEACESMVQNSIFTSHLSKLFLHLAWSLHEVLHKTPLSHVSILKTINAVRFSSTFLKHLIEHGSNEQLMSCLSLSLSEKEAKATGLSKGNQNVAGLVISAIFSFIGNLDVNPSTYMLHLEVVNLLLVMLSTQLHSRLPYGTKDFQIFFDAAMAQDLSVVQLAVRKLLLSYIAKLPMPASVAHYMNLSKVSQQGVLQKVGAAAATVLKLPYYTYNYLLSSNNPTGPSPLAQNGLLLLLVLVHYRKCSPADEIVHEKFNGKGDVVAVPNESDQSFLNPFSQALELARDTEFDLIDIETDAAANSVARVPFAALYDTLGLCLKDESSVLLLYSLVHGNRAFLEYVLVRTDIDTLLMPVLEMLYDASRKTSKQIYMLLIILLILSQDASFNASIHKLVLPAVPWYKERLLNQTSLGSLMVVILIRTVKYNLSKLRDVYLHTNCLAVLSNMAPHVHRLNAYGAQRLVSLFDMLSRKYMKLADAHGRSADTRLSMENVVEAGDDAPTDLLVYTDFLRIVLEIINAILSYALPRNPEVVYALLHQQELFQPFRNHPRFYELIENLYTVLDFFNARMDAHSNDAEWSVEKVLEIVIANTRSWRGEGMKMFTQLRFTYEEELHPEEFFVPYVWQLVVSNSGINWDLNTITLFPSRIVAEVERVESFSDKTLDIPTTPSTEL</sequence>
<reference evidence="5" key="1">
    <citation type="submission" date="2021-08" db="EMBL/GenBank/DDBJ databases">
        <title>WGS assembly of Ceratopteris richardii.</title>
        <authorList>
            <person name="Marchant D.B."/>
            <person name="Chen G."/>
            <person name="Jenkins J."/>
            <person name="Shu S."/>
            <person name="Leebens-Mack J."/>
            <person name="Grimwood J."/>
            <person name="Schmutz J."/>
            <person name="Soltis P."/>
            <person name="Soltis D."/>
            <person name="Chen Z.-H."/>
        </authorList>
    </citation>
    <scope>NUCLEOTIDE SEQUENCE</scope>
    <source>
        <strain evidence="5">Whitten #5841</strain>
        <tissue evidence="5">Leaf</tissue>
    </source>
</reference>
<dbReference type="InterPro" id="IPR019142">
    <property type="entry name" value="Dymeclin"/>
</dbReference>
<keyword evidence="4" id="KW-0449">Lipoprotein</keyword>
<gene>
    <name evidence="5" type="ORF">KP509_09G062000</name>
</gene>
<evidence type="ECO:0000256" key="4">
    <source>
        <dbReference type="ARBA" id="ARBA00023288"/>
    </source>
</evidence>
<dbReference type="EMBL" id="CM035414">
    <property type="protein sequence ID" value="KAH7429696.1"/>
    <property type="molecule type" value="Genomic_DNA"/>
</dbReference>
<organism evidence="5 6">
    <name type="scientific">Ceratopteris richardii</name>
    <name type="common">Triangle waterfern</name>
    <dbReference type="NCBI Taxonomy" id="49495"/>
    <lineage>
        <taxon>Eukaryota</taxon>
        <taxon>Viridiplantae</taxon>
        <taxon>Streptophyta</taxon>
        <taxon>Embryophyta</taxon>
        <taxon>Tracheophyta</taxon>
        <taxon>Polypodiopsida</taxon>
        <taxon>Polypodiidae</taxon>
        <taxon>Polypodiales</taxon>
        <taxon>Pteridineae</taxon>
        <taxon>Pteridaceae</taxon>
        <taxon>Parkerioideae</taxon>
        <taxon>Ceratopteris</taxon>
    </lineage>
</organism>
<accession>A0A8T2U6Z6</accession>
<dbReference type="OMA" id="NFVKRPR"/>
<dbReference type="OrthoDB" id="10253409at2759"/>
<evidence type="ECO:0000313" key="6">
    <source>
        <dbReference type="Proteomes" id="UP000825935"/>
    </source>
</evidence>
<keyword evidence="3" id="KW-0519">Myristate</keyword>
<dbReference type="PANTHER" id="PTHR12895">
    <property type="entry name" value="DYMECLIN"/>
    <property type="match status" value="1"/>
</dbReference>
<dbReference type="GO" id="GO:0007030">
    <property type="term" value="P:Golgi organization"/>
    <property type="evidence" value="ECO:0007669"/>
    <property type="project" value="TreeGrafter"/>
</dbReference>
<comment type="caution">
    <text evidence="5">The sequence shown here is derived from an EMBL/GenBank/DDBJ whole genome shotgun (WGS) entry which is preliminary data.</text>
</comment>
<dbReference type="AlphaFoldDB" id="A0A8T2U6Z6"/>
<dbReference type="Pfam" id="PF09742">
    <property type="entry name" value="Dymeclin"/>
    <property type="match status" value="1"/>
</dbReference>
<evidence type="ECO:0000313" key="5">
    <source>
        <dbReference type="EMBL" id="KAH7429696.1"/>
    </source>
</evidence>
<protein>
    <recommendedName>
        <fullName evidence="2">Dymeclin</fullName>
    </recommendedName>
</protein>
<name>A0A8T2U6Z6_CERRI</name>
<keyword evidence="6" id="KW-1185">Reference proteome</keyword>
<evidence type="ECO:0000256" key="2">
    <source>
        <dbReference type="ARBA" id="ARBA00015736"/>
    </source>
</evidence>
<evidence type="ECO:0000256" key="1">
    <source>
        <dbReference type="ARBA" id="ARBA00010603"/>
    </source>
</evidence>
<dbReference type="GO" id="GO:0005794">
    <property type="term" value="C:Golgi apparatus"/>
    <property type="evidence" value="ECO:0007669"/>
    <property type="project" value="TreeGrafter"/>
</dbReference>
<comment type="similarity">
    <text evidence="1">Belongs to the dymeclin family.</text>
</comment>
<dbReference type="Proteomes" id="UP000825935">
    <property type="component" value="Chromosome 9"/>
</dbReference>
<evidence type="ECO:0000256" key="3">
    <source>
        <dbReference type="ARBA" id="ARBA00022707"/>
    </source>
</evidence>